<evidence type="ECO:0000259" key="3">
    <source>
        <dbReference type="PROSITE" id="PS50011"/>
    </source>
</evidence>
<evidence type="ECO:0000313" key="4">
    <source>
        <dbReference type="EMBL" id="CAD9564707.1"/>
    </source>
</evidence>
<feature type="coiled-coil region" evidence="2">
    <location>
        <begin position="323"/>
        <end position="357"/>
    </location>
</feature>
<dbReference type="Pfam" id="PF00069">
    <property type="entry name" value="Pkinase"/>
    <property type="match status" value="1"/>
</dbReference>
<dbReference type="GO" id="GO:0044773">
    <property type="term" value="P:mitotic DNA damage checkpoint signaling"/>
    <property type="evidence" value="ECO:0007669"/>
    <property type="project" value="TreeGrafter"/>
</dbReference>
<keyword evidence="1" id="KW-0547">Nucleotide-binding</keyword>
<gene>
    <name evidence="4" type="ORF">BRAN1462_LOCUS25333</name>
</gene>
<keyword evidence="2" id="KW-0175">Coiled coil</keyword>
<dbReference type="InterPro" id="IPR000719">
    <property type="entry name" value="Prot_kinase_dom"/>
</dbReference>
<dbReference type="GO" id="GO:0005634">
    <property type="term" value="C:nucleus"/>
    <property type="evidence" value="ECO:0007669"/>
    <property type="project" value="TreeGrafter"/>
</dbReference>
<accession>A0A7S2K5A0</accession>
<name>A0A7S2K5A0_9DINO</name>
<dbReference type="PANTHER" id="PTHR44167">
    <property type="entry name" value="OVARIAN-SPECIFIC SERINE/THREONINE-PROTEIN KINASE LOK-RELATED"/>
    <property type="match status" value="1"/>
</dbReference>
<reference evidence="4" key="1">
    <citation type="submission" date="2021-01" db="EMBL/GenBank/DDBJ databases">
        <authorList>
            <person name="Corre E."/>
            <person name="Pelletier E."/>
            <person name="Niang G."/>
            <person name="Scheremetjew M."/>
            <person name="Finn R."/>
            <person name="Kale V."/>
            <person name="Holt S."/>
            <person name="Cochrane G."/>
            <person name="Meng A."/>
            <person name="Brown T."/>
            <person name="Cohen L."/>
        </authorList>
    </citation>
    <scope>NUCLEOTIDE SEQUENCE</scope>
    <source>
        <strain evidence="4">RCC3387</strain>
    </source>
</reference>
<evidence type="ECO:0000256" key="1">
    <source>
        <dbReference type="PROSITE-ProRule" id="PRU10141"/>
    </source>
</evidence>
<organism evidence="4">
    <name type="scientific">Zooxanthella nutricula</name>
    <dbReference type="NCBI Taxonomy" id="1333877"/>
    <lineage>
        <taxon>Eukaryota</taxon>
        <taxon>Sar</taxon>
        <taxon>Alveolata</taxon>
        <taxon>Dinophyceae</taxon>
        <taxon>Peridiniales</taxon>
        <taxon>Peridiniales incertae sedis</taxon>
        <taxon>Zooxanthella</taxon>
    </lineage>
</organism>
<dbReference type="GO" id="GO:0004674">
    <property type="term" value="F:protein serine/threonine kinase activity"/>
    <property type="evidence" value="ECO:0007669"/>
    <property type="project" value="TreeGrafter"/>
</dbReference>
<dbReference type="AlphaFoldDB" id="A0A7S2K5A0"/>
<dbReference type="EMBL" id="HBGW01040111">
    <property type="protein sequence ID" value="CAD9564707.1"/>
    <property type="molecule type" value="Transcribed_RNA"/>
</dbReference>
<dbReference type="GO" id="GO:0005524">
    <property type="term" value="F:ATP binding"/>
    <property type="evidence" value="ECO:0007669"/>
    <property type="project" value="UniProtKB-UniRule"/>
</dbReference>
<protein>
    <recommendedName>
        <fullName evidence="3">Protein kinase domain-containing protein</fullName>
    </recommendedName>
</protein>
<dbReference type="Gene3D" id="1.10.510.10">
    <property type="entry name" value="Transferase(Phosphotransferase) domain 1"/>
    <property type="match status" value="1"/>
</dbReference>
<dbReference type="Gene3D" id="3.30.200.20">
    <property type="entry name" value="Phosphorylase Kinase, domain 1"/>
    <property type="match status" value="1"/>
</dbReference>
<feature type="binding site" evidence="1">
    <location>
        <position position="75"/>
    </location>
    <ligand>
        <name>ATP</name>
        <dbReference type="ChEBI" id="CHEBI:30616"/>
    </ligand>
</feature>
<dbReference type="PANTHER" id="PTHR44167:SF24">
    <property type="entry name" value="SERINE_THREONINE-PROTEIN KINASE CHK2"/>
    <property type="match status" value="1"/>
</dbReference>
<dbReference type="SMART" id="SM00220">
    <property type="entry name" value="S_TKc"/>
    <property type="match status" value="1"/>
</dbReference>
<keyword evidence="1" id="KW-0067">ATP-binding</keyword>
<feature type="domain" description="Protein kinase" evidence="3">
    <location>
        <begin position="46"/>
        <end position="296"/>
    </location>
</feature>
<evidence type="ECO:0000256" key="2">
    <source>
        <dbReference type="SAM" id="Coils"/>
    </source>
</evidence>
<dbReference type="PROSITE" id="PS50011">
    <property type="entry name" value="PROTEIN_KINASE_DOM"/>
    <property type="match status" value="1"/>
</dbReference>
<dbReference type="PROSITE" id="PS00107">
    <property type="entry name" value="PROTEIN_KINASE_ATP"/>
    <property type="match status" value="1"/>
</dbReference>
<dbReference type="InterPro" id="IPR011009">
    <property type="entry name" value="Kinase-like_dom_sf"/>
</dbReference>
<proteinExistence type="predicted"/>
<dbReference type="InterPro" id="IPR017441">
    <property type="entry name" value="Protein_kinase_ATP_BS"/>
</dbReference>
<dbReference type="SUPFAM" id="SSF56112">
    <property type="entry name" value="Protein kinase-like (PK-like)"/>
    <property type="match status" value="1"/>
</dbReference>
<sequence length="778" mass="87394">MGCGISKKDKGNMQVLSTADANGKQATKPASMASSLASPGKLLDKYTLGKVLGQGAFGVVYACRKRGTNDDFAVKMVDQVETPIAAIKQEVYMLKKLAHPCVVKLHDVYYEKVFVCMVMDCLKGGDMIEGMQLHWKAKGMIPIKVCQNVSKMMFQSIAWLHQNKCVHRDIKGDNYLQDRKELEHPNCRIYLSDFGTVCELPEAGRIHVKCGTKTYWSPEFFSLDYSLKADVWALGVTVFGLVSGRFPFKGEDDVRTKPVKVPTRCGTECSSFLLGCLERDEEKRLAAAEAVEHEFLSSTVSAAEHEINEKEEFRPTVREAGANAGVKERRRELVARLEQAKEGKSNMKTSVKELEDGFENQLDGTETKRKYEWWDKQKCNESKLLDILEKAVPSKDSDREEKDAVRTTLQDHAIDPTQFGVGVSKTFTEFVDEVKTGSARLMIDASRHKCLVRVVDIVLLRIVTGTGANKKYLVKYQEETPDGRTRRTVPELTGTKKLPHENGIETAHRLIKERMSVLEGMVQFDFRNKECFEDDEESPSYPGVRTVYRKEIYEGNIRAQDKDGWAKLGLGTGLQGTFKTQDASQYIRHFAWMSSNVCKAKKVRLTAPKEEKAFSALVHPPVGYEEEELQGFLKDNNVDVSLFGQNGVKTLADFSEELVKGEAALQRMQDGSIRRIVDVVIVRMMKANGDVLVEASETTGDKTKELKRLPAVKRRADENPFLAAHRVVDKVLRINENVISMDQNILAVSEETSSSAYANLPTIYHKRIVTVRLVDAAQ</sequence>